<feature type="compositionally biased region" description="Low complexity" evidence="3">
    <location>
        <begin position="233"/>
        <end position="243"/>
    </location>
</feature>
<proteinExistence type="predicted"/>
<feature type="compositionally biased region" description="Basic residues" evidence="3">
    <location>
        <begin position="787"/>
        <end position="796"/>
    </location>
</feature>
<accession>A0AAN7A7I1</accession>
<dbReference type="EMBL" id="MU866205">
    <property type="protein sequence ID" value="KAK4176199.1"/>
    <property type="molecule type" value="Genomic_DNA"/>
</dbReference>
<dbReference type="PANTHER" id="PTHR22880:SF225">
    <property type="entry name" value="BROMODOMAIN-CONTAINING PROTEIN BET-1-RELATED"/>
    <property type="match status" value="1"/>
</dbReference>
<dbReference type="PROSITE" id="PS50014">
    <property type="entry name" value="BROMODOMAIN_2"/>
    <property type="match status" value="2"/>
</dbReference>
<dbReference type="Gene3D" id="1.20.1270.220">
    <property type="match status" value="1"/>
</dbReference>
<evidence type="ECO:0000256" key="1">
    <source>
        <dbReference type="ARBA" id="ARBA00023117"/>
    </source>
</evidence>
<feature type="compositionally biased region" description="Polar residues" evidence="3">
    <location>
        <begin position="203"/>
        <end position="213"/>
    </location>
</feature>
<sequence>MAVMATQQSEGALIGEKPVASSPEPEKDARNGSGEVNGHASPEAPNHTEKVETDSKQSQNQEAFSTNSALKNDSADASDKPTSDISPATKEVTKEAEPAKMDAATPPDTEMPDAPPSPAAEDKQAETQIELPPQVVPVTQSATPSEVQPAKQPTPDAAVVPSPKDEAPSKNMSTPVSPMTKTAPTPPATDKEEDVVMADVQEPTESTQDTAVSATVPDVKPSIEKDQAPPSPSKASPLPSATADTSISDLAASAKVSRERDIDSEDEPVAKRTKVDHSIEAKNTSTSQDRMDVDRQSAPRATPAQAANGKPKYLNDDSLNDNPITDWQNRQIRAVLAGVKKTKAGANFRQSVEFLWPGLWPDYSARIANPTDISAMERRLRGDGQSYKTLGEFRRDLNLLVENAVAFNGEAHDVTLQAKTCRSAILERLSKVPAAEPARPDKKESIKHHNIRHAEPRSAIHHSSVATPRPPKPAASAPTPKPAVENPAFAIPPGNNGMPLIRRDSTKVDSRTKRPVKPPQPRDIFTDKRKKKLPPELRFCDEVLTELRKTKYYDCNGAFLQPVDVVALQIPTYYKVVKKPMDLSTMATKLHNGEYASAKDVERDFDLIVKNAKAFNGEDHPVTIAGYKLQSLFRAEMNRKDEWLARNAPPEVINTASPRIKDESDDEASETEPEPEQSEEMTKAQAKITSIQKRLDDEQKKLSEMVNTGAASEEDVDISHSIISTLQKQLIRERNNLKELTAAAKPVKPKPVKSKKAHQHIGGVTKKATATGGTGGGSHHAAGVVKKGPKRPPPKKKITEAEKAVITEHLSELDGIPLERAIDLIKRDTGQGENESGELELDIEQVSDEALVRLYDIIIKAHPHLKVEREKKVVDKTWGQAADHHQSNSNAKSKSAAASAASKSKKNKPMSKSEQERRIQQLNELRAQANRNQSGSQEPMESIEGTGRASAEPPMTANADSEDEVDSEED</sequence>
<feature type="compositionally biased region" description="Acidic residues" evidence="3">
    <location>
        <begin position="663"/>
        <end position="679"/>
    </location>
</feature>
<dbReference type="PANTHER" id="PTHR22880">
    <property type="entry name" value="FALZ-RELATED BROMODOMAIN-CONTAINING PROTEINS"/>
    <property type="match status" value="1"/>
</dbReference>
<feature type="compositionally biased region" description="Polar residues" evidence="3">
    <location>
        <begin position="1"/>
        <end position="10"/>
    </location>
</feature>
<feature type="domain" description="Bromo" evidence="4">
    <location>
        <begin position="551"/>
        <end position="623"/>
    </location>
</feature>
<dbReference type="Gene3D" id="1.20.920.10">
    <property type="entry name" value="Bromodomain-like"/>
    <property type="match status" value="2"/>
</dbReference>
<dbReference type="GO" id="GO:0005634">
    <property type="term" value="C:nucleus"/>
    <property type="evidence" value="ECO:0007669"/>
    <property type="project" value="TreeGrafter"/>
</dbReference>
<reference evidence="6" key="1">
    <citation type="journal article" date="2023" name="Mol. Phylogenet. Evol.">
        <title>Genome-scale phylogeny and comparative genomics of the fungal order Sordariales.</title>
        <authorList>
            <person name="Hensen N."/>
            <person name="Bonometti L."/>
            <person name="Westerberg I."/>
            <person name="Brannstrom I.O."/>
            <person name="Guillou S."/>
            <person name="Cros-Aarteil S."/>
            <person name="Calhoun S."/>
            <person name="Haridas S."/>
            <person name="Kuo A."/>
            <person name="Mondo S."/>
            <person name="Pangilinan J."/>
            <person name="Riley R."/>
            <person name="LaButti K."/>
            <person name="Andreopoulos B."/>
            <person name="Lipzen A."/>
            <person name="Chen C."/>
            <person name="Yan M."/>
            <person name="Daum C."/>
            <person name="Ng V."/>
            <person name="Clum A."/>
            <person name="Steindorff A."/>
            <person name="Ohm R.A."/>
            <person name="Martin F."/>
            <person name="Silar P."/>
            <person name="Natvig D.O."/>
            <person name="Lalanne C."/>
            <person name="Gautier V."/>
            <person name="Ament-Velasquez S.L."/>
            <person name="Kruys A."/>
            <person name="Hutchinson M.I."/>
            <person name="Powell A.J."/>
            <person name="Barry K."/>
            <person name="Miller A.N."/>
            <person name="Grigoriev I.V."/>
            <person name="Debuchy R."/>
            <person name="Gladieux P."/>
            <person name="Hiltunen Thoren M."/>
            <person name="Johannesson H."/>
        </authorList>
    </citation>
    <scope>NUCLEOTIDE SEQUENCE</scope>
    <source>
        <strain evidence="6">CBS 892.96</strain>
    </source>
</reference>
<feature type="compositionally biased region" description="Polar residues" evidence="3">
    <location>
        <begin position="56"/>
        <end position="71"/>
    </location>
</feature>
<feature type="compositionally biased region" description="Basic and acidic residues" evidence="3">
    <location>
        <begin position="46"/>
        <end position="55"/>
    </location>
</feature>
<dbReference type="AlphaFoldDB" id="A0AAN7A7I1"/>
<feature type="compositionally biased region" description="Basic and acidic residues" evidence="3">
    <location>
        <begin position="91"/>
        <end position="100"/>
    </location>
</feature>
<feature type="compositionally biased region" description="Low complexity" evidence="3">
    <location>
        <begin position="887"/>
        <end position="902"/>
    </location>
</feature>
<dbReference type="Pfam" id="PF00439">
    <property type="entry name" value="Bromodomain"/>
    <property type="match status" value="2"/>
</dbReference>
<feature type="region of interest" description="Disordered" evidence="3">
    <location>
        <begin position="646"/>
        <end position="690"/>
    </location>
</feature>
<dbReference type="GO" id="GO:0000785">
    <property type="term" value="C:chromatin"/>
    <property type="evidence" value="ECO:0007669"/>
    <property type="project" value="TreeGrafter"/>
</dbReference>
<feature type="compositionally biased region" description="Polar residues" evidence="3">
    <location>
        <begin position="137"/>
        <end position="146"/>
    </location>
</feature>
<feature type="compositionally biased region" description="Polar residues" evidence="3">
    <location>
        <begin position="929"/>
        <end position="939"/>
    </location>
</feature>
<dbReference type="InterPro" id="IPR001487">
    <property type="entry name" value="Bromodomain"/>
</dbReference>
<feature type="region of interest" description="Disordered" evidence="3">
    <location>
        <begin position="868"/>
        <end position="970"/>
    </location>
</feature>
<dbReference type="InterPro" id="IPR036427">
    <property type="entry name" value="Bromodomain-like_sf"/>
</dbReference>
<feature type="domain" description="Bromo" evidence="4">
    <location>
        <begin position="340"/>
        <end position="415"/>
    </location>
</feature>
<evidence type="ECO:0000256" key="2">
    <source>
        <dbReference type="PROSITE-ProRule" id="PRU00035"/>
    </source>
</evidence>
<dbReference type="PROSITE" id="PS00633">
    <property type="entry name" value="BROMODOMAIN_1"/>
    <property type="match status" value="1"/>
</dbReference>
<dbReference type="InterPro" id="IPR050935">
    <property type="entry name" value="Bromo_chromatin_reader"/>
</dbReference>
<protein>
    <submittedName>
        <fullName evidence="6">Uncharacterized protein</fullName>
    </submittedName>
</protein>
<reference evidence="6" key="2">
    <citation type="submission" date="2023-05" db="EMBL/GenBank/DDBJ databases">
        <authorList>
            <consortium name="Lawrence Berkeley National Laboratory"/>
            <person name="Steindorff A."/>
            <person name="Hensen N."/>
            <person name="Bonometti L."/>
            <person name="Westerberg I."/>
            <person name="Brannstrom I.O."/>
            <person name="Guillou S."/>
            <person name="Cros-Aarteil S."/>
            <person name="Calhoun S."/>
            <person name="Haridas S."/>
            <person name="Kuo A."/>
            <person name="Mondo S."/>
            <person name="Pangilinan J."/>
            <person name="Riley R."/>
            <person name="Labutti K."/>
            <person name="Andreopoulos B."/>
            <person name="Lipzen A."/>
            <person name="Chen C."/>
            <person name="Yanf M."/>
            <person name="Daum C."/>
            <person name="Ng V."/>
            <person name="Clum A."/>
            <person name="Ohm R."/>
            <person name="Martin F."/>
            <person name="Silar P."/>
            <person name="Natvig D."/>
            <person name="Lalanne C."/>
            <person name="Gautier V."/>
            <person name="Ament-Velasquez S.L."/>
            <person name="Kruys A."/>
            <person name="Hutchinson M.I."/>
            <person name="Powell A.J."/>
            <person name="Barry K."/>
            <person name="Miller A.N."/>
            <person name="Grigoriev I.V."/>
            <person name="Debuchy R."/>
            <person name="Gladieux P."/>
            <person name="Thoren M.H."/>
            <person name="Johannesson H."/>
        </authorList>
    </citation>
    <scope>NUCLEOTIDE SEQUENCE</scope>
    <source>
        <strain evidence="6">CBS 892.96</strain>
    </source>
</reference>
<evidence type="ECO:0000313" key="7">
    <source>
        <dbReference type="Proteomes" id="UP001302321"/>
    </source>
</evidence>
<dbReference type="InterPro" id="IPR038336">
    <property type="entry name" value="NET_sf"/>
</dbReference>
<feature type="compositionally biased region" description="Low complexity" evidence="3">
    <location>
        <begin position="762"/>
        <end position="771"/>
    </location>
</feature>
<keyword evidence="7" id="KW-1185">Reference proteome</keyword>
<dbReference type="CDD" id="cd04369">
    <property type="entry name" value="Bromodomain"/>
    <property type="match status" value="1"/>
</dbReference>
<feature type="compositionally biased region" description="Basic and acidic residues" evidence="3">
    <location>
        <begin position="73"/>
        <end position="82"/>
    </location>
</feature>
<dbReference type="Proteomes" id="UP001302321">
    <property type="component" value="Unassembled WGS sequence"/>
</dbReference>
<dbReference type="InterPro" id="IPR018359">
    <property type="entry name" value="Bromodomain_CS"/>
</dbReference>
<name>A0AAN7A7I1_9PEZI</name>
<dbReference type="GO" id="GO:0006338">
    <property type="term" value="P:chromatin remodeling"/>
    <property type="evidence" value="ECO:0007669"/>
    <property type="project" value="TreeGrafter"/>
</dbReference>
<feature type="domain" description="NET" evidence="5">
    <location>
        <begin position="788"/>
        <end position="869"/>
    </location>
</feature>
<feature type="region of interest" description="Disordered" evidence="3">
    <location>
        <begin position="745"/>
        <end position="799"/>
    </location>
</feature>
<gene>
    <name evidence="6" type="ORF">QBC36DRAFT_12761</name>
</gene>
<feature type="compositionally biased region" description="Basic residues" evidence="3">
    <location>
        <begin position="747"/>
        <end position="759"/>
    </location>
</feature>
<dbReference type="InterPro" id="IPR027353">
    <property type="entry name" value="NET_dom"/>
</dbReference>
<feature type="compositionally biased region" description="Basic and acidic residues" evidence="3">
    <location>
        <begin position="501"/>
        <end position="512"/>
    </location>
</feature>
<feature type="compositionally biased region" description="Acidic residues" evidence="3">
    <location>
        <begin position="960"/>
        <end position="970"/>
    </location>
</feature>
<comment type="caution">
    <text evidence="6">The sequence shown here is derived from an EMBL/GenBank/DDBJ whole genome shotgun (WGS) entry which is preliminary data.</text>
</comment>
<organism evidence="6 7">
    <name type="scientific">Triangularia setosa</name>
    <dbReference type="NCBI Taxonomy" id="2587417"/>
    <lineage>
        <taxon>Eukaryota</taxon>
        <taxon>Fungi</taxon>
        <taxon>Dikarya</taxon>
        <taxon>Ascomycota</taxon>
        <taxon>Pezizomycotina</taxon>
        <taxon>Sordariomycetes</taxon>
        <taxon>Sordariomycetidae</taxon>
        <taxon>Sordariales</taxon>
        <taxon>Podosporaceae</taxon>
        <taxon>Triangularia</taxon>
    </lineage>
</organism>
<dbReference type="PROSITE" id="PS51525">
    <property type="entry name" value="NET"/>
    <property type="match status" value="1"/>
</dbReference>
<dbReference type="Pfam" id="PF17035">
    <property type="entry name" value="BET"/>
    <property type="match status" value="1"/>
</dbReference>
<dbReference type="PRINTS" id="PR00503">
    <property type="entry name" value="BROMODOMAIN"/>
</dbReference>
<feature type="compositionally biased region" description="Basic and acidic residues" evidence="3">
    <location>
        <begin position="268"/>
        <end position="280"/>
    </location>
</feature>
<dbReference type="GO" id="GO:0006355">
    <property type="term" value="P:regulation of DNA-templated transcription"/>
    <property type="evidence" value="ECO:0007669"/>
    <property type="project" value="TreeGrafter"/>
</dbReference>
<evidence type="ECO:0000259" key="4">
    <source>
        <dbReference type="PROSITE" id="PS50014"/>
    </source>
</evidence>
<evidence type="ECO:0000256" key="3">
    <source>
        <dbReference type="SAM" id="MobiDB-lite"/>
    </source>
</evidence>
<feature type="region of interest" description="Disordered" evidence="3">
    <location>
        <begin position="1"/>
        <end position="325"/>
    </location>
</feature>
<evidence type="ECO:0000259" key="5">
    <source>
        <dbReference type="PROSITE" id="PS51525"/>
    </source>
</evidence>
<dbReference type="SUPFAM" id="SSF47370">
    <property type="entry name" value="Bromodomain"/>
    <property type="match status" value="2"/>
</dbReference>
<keyword evidence="1 2" id="KW-0103">Bromodomain</keyword>
<feature type="region of interest" description="Disordered" evidence="3">
    <location>
        <begin position="432"/>
        <end position="526"/>
    </location>
</feature>
<evidence type="ECO:0000313" key="6">
    <source>
        <dbReference type="EMBL" id="KAK4176199.1"/>
    </source>
</evidence>
<dbReference type="SMART" id="SM00297">
    <property type="entry name" value="BROMO"/>
    <property type="match status" value="2"/>
</dbReference>